<keyword evidence="5" id="KW-1185">Reference proteome</keyword>
<dbReference type="InterPro" id="IPR001478">
    <property type="entry name" value="PDZ"/>
</dbReference>
<dbReference type="Pfam" id="PF00595">
    <property type="entry name" value="PDZ"/>
    <property type="match status" value="1"/>
</dbReference>
<dbReference type="PANTHER" id="PTHR12259:SF3">
    <property type="entry name" value="PDZ DOMAIN-CONTAINING PROTEIN GIPC2"/>
    <property type="match status" value="1"/>
</dbReference>
<evidence type="ECO:0000256" key="2">
    <source>
        <dbReference type="SAM" id="MobiDB-lite"/>
    </source>
</evidence>
<dbReference type="PIRSF" id="PIRSF038083">
    <property type="entry name" value="UCP038083_GIPC"/>
    <property type="match status" value="1"/>
</dbReference>
<dbReference type="Proteomes" id="UP001558613">
    <property type="component" value="Unassembled WGS sequence"/>
</dbReference>
<comment type="caution">
    <text evidence="4">The sequence shown here is derived from an EMBL/GenBank/DDBJ whole genome shotgun (WGS) entry which is preliminary data.</text>
</comment>
<name>A0ABR3NTR5_9TELE</name>
<proteinExistence type="inferred from homology"/>
<gene>
    <name evidence="4" type="ORF">QQF64_014540</name>
</gene>
<organism evidence="4 5">
    <name type="scientific">Cirrhinus molitorella</name>
    <name type="common">mud carp</name>
    <dbReference type="NCBI Taxonomy" id="172907"/>
    <lineage>
        <taxon>Eukaryota</taxon>
        <taxon>Metazoa</taxon>
        <taxon>Chordata</taxon>
        <taxon>Craniata</taxon>
        <taxon>Vertebrata</taxon>
        <taxon>Euteleostomi</taxon>
        <taxon>Actinopterygii</taxon>
        <taxon>Neopterygii</taxon>
        <taxon>Teleostei</taxon>
        <taxon>Ostariophysi</taxon>
        <taxon>Cypriniformes</taxon>
        <taxon>Cyprinidae</taxon>
        <taxon>Labeoninae</taxon>
        <taxon>Labeonini</taxon>
        <taxon>Cirrhinus</taxon>
    </lineage>
</organism>
<dbReference type="CDD" id="cd21180">
    <property type="entry name" value="GH2_GIPC"/>
    <property type="match status" value="1"/>
</dbReference>
<reference evidence="4 5" key="1">
    <citation type="submission" date="2023-09" db="EMBL/GenBank/DDBJ databases">
        <authorList>
            <person name="Wang M."/>
        </authorList>
    </citation>
    <scope>NUCLEOTIDE SEQUENCE [LARGE SCALE GENOMIC DNA]</scope>
    <source>
        <strain evidence="4">GT-2023</strain>
        <tissue evidence="4">Liver</tissue>
    </source>
</reference>
<dbReference type="InterPro" id="IPR055349">
    <property type="entry name" value="GH2_GIPC"/>
</dbReference>
<feature type="domain" description="PDZ" evidence="3">
    <location>
        <begin position="126"/>
        <end position="206"/>
    </location>
</feature>
<dbReference type="SMART" id="SM00228">
    <property type="entry name" value="PDZ"/>
    <property type="match status" value="1"/>
</dbReference>
<dbReference type="Gene3D" id="2.30.42.10">
    <property type="match status" value="1"/>
</dbReference>
<feature type="compositionally biased region" description="Basic residues" evidence="2">
    <location>
        <begin position="1"/>
        <end position="11"/>
    </location>
</feature>
<evidence type="ECO:0000313" key="4">
    <source>
        <dbReference type="EMBL" id="KAL1279940.1"/>
    </source>
</evidence>
<feature type="region of interest" description="Disordered" evidence="2">
    <location>
        <begin position="1"/>
        <end position="41"/>
    </location>
</feature>
<sequence>MPLGLRKKKNKSRESSNLVENEEVGGHAGVGKSAVNGGGLPPPPASLRPKLVFHTQLAHGSPTGRIEGFTNVKELYSKIAEAFNLSPDEILFCTLNTHKIDMEKLLGGQIGLEDFIFAHIKGLKKEVEVYKAEEALGLTITDNGAGFAFIKRIKEGSVVDGVKVICVGDHIECINGKNIVGMRHYEVARMLKELPKEQSFTIKLVEPMKAFEMLEPRSRGGGGKTSGDGKIGTGRETLRLRSKGPATVEEMPTEFEEKAVKKVDDLLESYMGIRDTELAATMVEVGRDKKNPDEFAMALDEALGDFAFPDEFVFDVWGAIGDAKQGRF</sequence>
<evidence type="ECO:0000259" key="3">
    <source>
        <dbReference type="PROSITE" id="PS50106"/>
    </source>
</evidence>
<dbReference type="Pfam" id="PF25082">
    <property type="entry name" value="GIPC1_GH2"/>
    <property type="match status" value="1"/>
</dbReference>
<dbReference type="PANTHER" id="PTHR12259">
    <property type="entry name" value="RGS-GAIP INTERACTING PROTEIN GIPC"/>
    <property type="match status" value="1"/>
</dbReference>
<feature type="compositionally biased region" description="Gly residues" evidence="2">
    <location>
        <begin position="219"/>
        <end position="232"/>
    </location>
</feature>
<protein>
    <recommendedName>
        <fullName evidence="3">PDZ domain-containing protein</fullName>
    </recommendedName>
</protein>
<accession>A0ABR3NTR5</accession>
<dbReference type="PROSITE" id="PS50106">
    <property type="entry name" value="PDZ"/>
    <property type="match status" value="1"/>
</dbReference>
<dbReference type="InterPro" id="IPR017379">
    <property type="entry name" value="GIPC1/2/3"/>
</dbReference>
<dbReference type="EMBL" id="JAYMGO010000002">
    <property type="protein sequence ID" value="KAL1279940.1"/>
    <property type="molecule type" value="Genomic_DNA"/>
</dbReference>
<comment type="similarity">
    <text evidence="1">Belongs to the GIPC family.</text>
</comment>
<evidence type="ECO:0000313" key="5">
    <source>
        <dbReference type="Proteomes" id="UP001558613"/>
    </source>
</evidence>
<evidence type="ECO:0000256" key="1">
    <source>
        <dbReference type="ARBA" id="ARBA00009011"/>
    </source>
</evidence>
<dbReference type="CDD" id="cd23078">
    <property type="entry name" value="PDZ_GIPC2"/>
    <property type="match status" value="1"/>
</dbReference>
<dbReference type="InterPro" id="IPR056814">
    <property type="entry name" value="GIPC1-3_GH1"/>
</dbReference>
<dbReference type="Pfam" id="PF25083">
    <property type="entry name" value="GIPC1_GH1"/>
    <property type="match status" value="1"/>
</dbReference>
<dbReference type="InterPro" id="IPR036034">
    <property type="entry name" value="PDZ_sf"/>
</dbReference>
<dbReference type="SUPFAM" id="SSF50156">
    <property type="entry name" value="PDZ domain-like"/>
    <property type="match status" value="1"/>
</dbReference>
<feature type="region of interest" description="Disordered" evidence="2">
    <location>
        <begin position="215"/>
        <end position="234"/>
    </location>
</feature>